<dbReference type="Pfam" id="PF06835">
    <property type="entry name" value="LptC"/>
    <property type="match status" value="1"/>
</dbReference>
<dbReference type="Gene3D" id="2.60.450.10">
    <property type="entry name" value="Lipopolysaccharide (LPS) transport protein A like domain"/>
    <property type="match status" value="1"/>
</dbReference>
<keyword evidence="7" id="KW-1185">Reference proteome</keyword>
<evidence type="ECO:0000256" key="4">
    <source>
        <dbReference type="ARBA" id="ARBA00022989"/>
    </source>
</evidence>
<dbReference type="InterPro" id="IPR052363">
    <property type="entry name" value="LPS_export_LptC"/>
</dbReference>
<dbReference type="InterPro" id="IPR026265">
    <property type="entry name" value="LptC"/>
</dbReference>
<organism evidence="6 7">
    <name type="scientific">Thiothrix eikelboomii</name>
    <dbReference type="NCBI Taxonomy" id="92487"/>
    <lineage>
        <taxon>Bacteria</taxon>
        <taxon>Pseudomonadati</taxon>
        <taxon>Pseudomonadota</taxon>
        <taxon>Gammaproteobacteria</taxon>
        <taxon>Thiotrichales</taxon>
        <taxon>Thiotrichaceae</taxon>
        <taxon>Thiothrix</taxon>
    </lineage>
</organism>
<evidence type="ECO:0000313" key="7">
    <source>
        <dbReference type="Proteomes" id="UP000190460"/>
    </source>
</evidence>
<gene>
    <name evidence="6" type="ORF">SAMN02745130_03248</name>
</gene>
<dbReference type="EMBL" id="FUYB01000020">
    <property type="protein sequence ID" value="SKA91279.1"/>
    <property type="molecule type" value="Genomic_DNA"/>
</dbReference>
<reference evidence="6 7" key="1">
    <citation type="submission" date="2017-02" db="EMBL/GenBank/DDBJ databases">
        <authorList>
            <person name="Peterson S.W."/>
        </authorList>
    </citation>
    <scope>NUCLEOTIDE SEQUENCE [LARGE SCALE GENOMIC DNA]</scope>
    <source>
        <strain evidence="6 7">ATCC 49788</strain>
    </source>
</reference>
<dbReference type="AlphaFoldDB" id="A0A1T4XNZ5"/>
<keyword evidence="2" id="KW-0997">Cell inner membrane</keyword>
<dbReference type="Proteomes" id="UP000190460">
    <property type="component" value="Unassembled WGS sequence"/>
</dbReference>
<dbReference type="PANTHER" id="PTHR37481">
    <property type="entry name" value="LIPOPOLYSACCHARIDE EXPORT SYSTEM PROTEIN LPTC"/>
    <property type="match status" value="1"/>
</dbReference>
<keyword evidence="1" id="KW-1003">Cell membrane</keyword>
<evidence type="ECO:0000256" key="5">
    <source>
        <dbReference type="ARBA" id="ARBA00023136"/>
    </source>
</evidence>
<name>A0A1T4XNZ5_9GAMM</name>
<keyword evidence="3" id="KW-0812">Transmembrane</keyword>
<protein>
    <submittedName>
        <fullName evidence="6">LPS export ABC transporter protein LptC</fullName>
    </submittedName>
</protein>
<dbReference type="InterPro" id="IPR010664">
    <property type="entry name" value="LipoPS_assembly_LptC-rel"/>
</dbReference>
<evidence type="ECO:0000256" key="1">
    <source>
        <dbReference type="ARBA" id="ARBA00022475"/>
    </source>
</evidence>
<dbReference type="GO" id="GO:0017089">
    <property type="term" value="F:glycolipid transfer activity"/>
    <property type="evidence" value="ECO:0007669"/>
    <property type="project" value="TreeGrafter"/>
</dbReference>
<dbReference type="GO" id="GO:0030288">
    <property type="term" value="C:outer membrane-bounded periplasmic space"/>
    <property type="evidence" value="ECO:0007669"/>
    <property type="project" value="TreeGrafter"/>
</dbReference>
<evidence type="ECO:0000256" key="3">
    <source>
        <dbReference type="ARBA" id="ARBA00022692"/>
    </source>
</evidence>
<sequence length="189" mass="20773">MRFLLVLVSVLLVVILLHNLEDYLARPDLEPTQQDYVAVDYYLTDFSLSAITASGSVSHTVDGLYLAYSQDTKVSQIVMPRIISKDTQATQAVDAATLTADEAVLHHATQEADLNGNVRLQMASQAEHAFDLQTSFLHYRFADQQVSTDQAVSITSPQLVLQGTGLEAKLDEAYLRLNANVKSTYQAAP</sequence>
<accession>A0A1T4XNZ5</accession>
<evidence type="ECO:0000313" key="6">
    <source>
        <dbReference type="EMBL" id="SKA91279.1"/>
    </source>
</evidence>
<dbReference type="STRING" id="92487.SAMN02745130_03248"/>
<dbReference type="GO" id="GO:0015221">
    <property type="term" value="F:lipopolysaccharide transmembrane transporter activity"/>
    <property type="evidence" value="ECO:0007669"/>
    <property type="project" value="InterPro"/>
</dbReference>
<proteinExistence type="predicted"/>
<keyword evidence="5" id="KW-0472">Membrane</keyword>
<keyword evidence="4" id="KW-1133">Transmembrane helix</keyword>
<dbReference type="NCBIfam" id="TIGR04409">
    <property type="entry name" value="LptC_YrbK"/>
    <property type="match status" value="1"/>
</dbReference>
<evidence type="ECO:0000256" key="2">
    <source>
        <dbReference type="ARBA" id="ARBA00022519"/>
    </source>
</evidence>
<dbReference type="PANTHER" id="PTHR37481:SF1">
    <property type="entry name" value="LIPOPOLYSACCHARIDE EXPORT SYSTEM PROTEIN LPTC"/>
    <property type="match status" value="1"/>
</dbReference>
<dbReference type="GO" id="GO:0005886">
    <property type="term" value="C:plasma membrane"/>
    <property type="evidence" value="ECO:0007669"/>
    <property type="project" value="InterPro"/>
</dbReference>